<dbReference type="AlphaFoldDB" id="A0A0A9AEL2"/>
<reference evidence="1" key="2">
    <citation type="journal article" date="2015" name="Data Brief">
        <title>Shoot transcriptome of the giant reed, Arundo donax.</title>
        <authorList>
            <person name="Barrero R.A."/>
            <person name="Guerrero F.D."/>
            <person name="Moolhuijzen P."/>
            <person name="Goolsby J.A."/>
            <person name="Tidwell J."/>
            <person name="Bellgard S.E."/>
            <person name="Bellgard M.I."/>
        </authorList>
    </citation>
    <scope>NUCLEOTIDE SEQUENCE</scope>
    <source>
        <tissue evidence="1">Shoot tissue taken approximately 20 cm above the soil surface</tissue>
    </source>
</reference>
<dbReference type="EMBL" id="GBRH01250490">
    <property type="protein sequence ID" value="JAD47405.1"/>
    <property type="molecule type" value="Transcribed_RNA"/>
</dbReference>
<protein>
    <submittedName>
        <fullName evidence="1">Uncharacterized protein</fullName>
    </submittedName>
</protein>
<evidence type="ECO:0000313" key="1">
    <source>
        <dbReference type="EMBL" id="JAD47405.1"/>
    </source>
</evidence>
<proteinExistence type="predicted"/>
<sequence>MQAHKTHQKLDWEETMSELSENLYCLTQSVTCSMMEG</sequence>
<organism evidence="1">
    <name type="scientific">Arundo donax</name>
    <name type="common">Giant reed</name>
    <name type="synonym">Donax arundinaceus</name>
    <dbReference type="NCBI Taxonomy" id="35708"/>
    <lineage>
        <taxon>Eukaryota</taxon>
        <taxon>Viridiplantae</taxon>
        <taxon>Streptophyta</taxon>
        <taxon>Embryophyta</taxon>
        <taxon>Tracheophyta</taxon>
        <taxon>Spermatophyta</taxon>
        <taxon>Magnoliopsida</taxon>
        <taxon>Liliopsida</taxon>
        <taxon>Poales</taxon>
        <taxon>Poaceae</taxon>
        <taxon>PACMAD clade</taxon>
        <taxon>Arundinoideae</taxon>
        <taxon>Arundineae</taxon>
        <taxon>Arundo</taxon>
    </lineage>
</organism>
<accession>A0A0A9AEL2</accession>
<reference evidence="1" key="1">
    <citation type="submission" date="2014-09" db="EMBL/GenBank/DDBJ databases">
        <authorList>
            <person name="Magalhaes I.L.F."/>
            <person name="Oliveira U."/>
            <person name="Santos F.R."/>
            <person name="Vidigal T.H.D.A."/>
            <person name="Brescovit A.D."/>
            <person name="Santos A.J."/>
        </authorList>
    </citation>
    <scope>NUCLEOTIDE SEQUENCE</scope>
    <source>
        <tissue evidence="1">Shoot tissue taken approximately 20 cm above the soil surface</tissue>
    </source>
</reference>
<name>A0A0A9AEL2_ARUDO</name>